<evidence type="ECO:0000256" key="1">
    <source>
        <dbReference type="ARBA" id="ARBA00001946"/>
    </source>
</evidence>
<sequence length="307" mass="34815">MREDPYLFRAMNTEVKVIGESPWQDNYKEELKRWFKEVEQTCSRFLPSNELDRFNKATLGTVVKVSPMLFEVLKRAMHYSTITNGYFNPLVGKSMERIGYDRSFEQMAETDEGPNLVIEKREAFPFQFADDGCKLLKQTEQKVDLGGFAKGWAVDQGARFMRQVGVAEGQLNAGGDLAIWGDQEKLIGIAHPEKEAIDIAQCYMNEGSVATSNKVFRSWRQGSIKRHHLLNGQTGLQADSDVVQATVFAKTTAESEIIAKVLCILTFDQGFSWMLDHFPYAAALIIDENGKVKVSHTIKYYTKKLML</sequence>
<evidence type="ECO:0000256" key="2">
    <source>
        <dbReference type="ARBA" id="ARBA00011955"/>
    </source>
</evidence>
<dbReference type="Gene3D" id="3.10.520.10">
    <property type="entry name" value="ApbE-like domains"/>
    <property type="match status" value="1"/>
</dbReference>
<keyword evidence="5 11" id="KW-0808">Transferase</keyword>
<organism evidence="11 12">
    <name type="scientific">Bacillus kandeliae</name>
    <dbReference type="NCBI Taxonomy" id="3129297"/>
    <lineage>
        <taxon>Bacteria</taxon>
        <taxon>Bacillati</taxon>
        <taxon>Bacillota</taxon>
        <taxon>Bacilli</taxon>
        <taxon>Bacillales</taxon>
        <taxon>Bacillaceae</taxon>
        <taxon>Bacillus</taxon>
    </lineage>
</organism>
<evidence type="ECO:0000256" key="10">
    <source>
        <dbReference type="ARBA" id="ARBA00048540"/>
    </source>
</evidence>
<evidence type="ECO:0000256" key="4">
    <source>
        <dbReference type="ARBA" id="ARBA00022630"/>
    </source>
</evidence>
<keyword evidence="6" id="KW-0479">Metal-binding</keyword>
<dbReference type="EC" id="2.7.1.180" evidence="2"/>
<dbReference type="RefSeq" id="WP_338749005.1">
    <property type="nucleotide sequence ID" value="NZ_CP147404.1"/>
</dbReference>
<evidence type="ECO:0000256" key="9">
    <source>
        <dbReference type="ARBA" id="ARBA00031306"/>
    </source>
</evidence>
<evidence type="ECO:0000256" key="7">
    <source>
        <dbReference type="ARBA" id="ARBA00022827"/>
    </source>
</evidence>
<gene>
    <name evidence="11" type="ORF">WDJ61_09290</name>
</gene>
<evidence type="ECO:0000256" key="5">
    <source>
        <dbReference type="ARBA" id="ARBA00022679"/>
    </source>
</evidence>
<protein>
    <recommendedName>
        <fullName evidence="3">FAD:protein FMN transferase</fullName>
        <ecNumber evidence="2">2.7.1.180</ecNumber>
    </recommendedName>
    <alternativeName>
        <fullName evidence="9">Flavin transferase</fullName>
    </alternativeName>
</protein>
<dbReference type="PANTHER" id="PTHR30040">
    <property type="entry name" value="THIAMINE BIOSYNTHESIS LIPOPROTEIN APBE"/>
    <property type="match status" value="1"/>
</dbReference>
<reference evidence="11 12" key="1">
    <citation type="submission" date="2024-02" db="EMBL/GenBank/DDBJ databases">
        <title>Seven novel Bacillus-like species.</title>
        <authorList>
            <person name="Liu G."/>
        </authorList>
    </citation>
    <scope>NUCLEOTIDE SEQUENCE [LARGE SCALE GENOMIC DNA]</scope>
    <source>
        <strain evidence="11 12">FJAT-52991</strain>
    </source>
</reference>
<dbReference type="PANTHER" id="PTHR30040:SF2">
    <property type="entry name" value="FAD:PROTEIN FMN TRANSFERASE"/>
    <property type="match status" value="1"/>
</dbReference>
<evidence type="ECO:0000313" key="12">
    <source>
        <dbReference type="Proteomes" id="UP001387364"/>
    </source>
</evidence>
<proteinExistence type="predicted"/>
<keyword evidence="8" id="KW-0460">Magnesium</keyword>
<accession>A0ABZ2N1M7</accession>
<dbReference type="Pfam" id="PF02424">
    <property type="entry name" value="ApbE"/>
    <property type="match status" value="1"/>
</dbReference>
<comment type="cofactor">
    <cofactor evidence="1">
        <name>Mg(2+)</name>
        <dbReference type="ChEBI" id="CHEBI:18420"/>
    </cofactor>
</comment>
<evidence type="ECO:0000256" key="8">
    <source>
        <dbReference type="ARBA" id="ARBA00022842"/>
    </source>
</evidence>
<dbReference type="GO" id="GO:0016740">
    <property type="term" value="F:transferase activity"/>
    <property type="evidence" value="ECO:0007669"/>
    <property type="project" value="UniProtKB-KW"/>
</dbReference>
<dbReference type="InterPro" id="IPR003374">
    <property type="entry name" value="ApbE-like_sf"/>
</dbReference>
<keyword evidence="4" id="KW-0285">Flavoprotein</keyword>
<dbReference type="SUPFAM" id="SSF143631">
    <property type="entry name" value="ApbE-like"/>
    <property type="match status" value="1"/>
</dbReference>
<keyword evidence="12" id="KW-1185">Reference proteome</keyword>
<evidence type="ECO:0000313" key="11">
    <source>
        <dbReference type="EMBL" id="WXB91480.1"/>
    </source>
</evidence>
<name>A0ABZ2N1M7_9BACI</name>
<dbReference type="EMBL" id="CP147404">
    <property type="protein sequence ID" value="WXB91480.1"/>
    <property type="molecule type" value="Genomic_DNA"/>
</dbReference>
<keyword evidence="7" id="KW-0274">FAD</keyword>
<evidence type="ECO:0000256" key="3">
    <source>
        <dbReference type="ARBA" id="ARBA00016337"/>
    </source>
</evidence>
<comment type="catalytic activity">
    <reaction evidence="10">
        <text>L-threonyl-[protein] + FAD = FMN-L-threonyl-[protein] + AMP + H(+)</text>
        <dbReference type="Rhea" id="RHEA:36847"/>
        <dbReference type="Rhea" id="RHEA-COMP:11060"/>
        <dbReference type="Rhea" id="RHEA-COMP:11061"/>
        <dbReference type="ChEBI" id="CHEBI:15378"/>
        <dbReference type="ChEBI" id="CHEBI:30013"/>
        <dbReference type="ChEBI" id="CHEBI:57692"/>
        <dbReference type="ChEBI" id="CHEBI:74257"/>
        <dbReference type="ChEBI" id="CHEBI:456215"/>
        <dbReference type="EC" id="2.7.1.180"/>
    </reaction>
</comment>
<dbReference type="Proteomes" id="UP001387364">
    <property type="component" value="Chromosome"/>
</dbReference>
<evidence type="ECO:0000256" key="6">
    <source>
        <dbReference type="ARBA" id="ARBA00022723"/>
    </source>
</evidence>
<dbReference type="InterPro" id="IPR024932">
    <property type="entry name" value="ApbE"/>
</dbReference>